<dbReference type="SUPFAM" id="SSF110997">
    <property type="entry name" value="Sporulation related repeat"/>
    <property type="match status" value="1"/>
</dbReference>
<dbReference type="InterPro" id="IPR007730">
    <property type="entry name" value="SPOR-like_dom"/>
</dbReference>
<evidence type="ECO:0000313" key="2">
    <source>
        <dbReference type="EMBL" id="EYD77750.1"/>
    </source>
</evidence>
<dbReference type="GO" id="GO:0042834">
    <property type="term" value="F:peptidoglycan binding"/>
    <property type="evidence" value="ECO:0007669"/>
    <property type="project" value="InterPro"/>
</dbReference>
<dbReference type="Gene3D" id="3.30.70.1070">
    <property type="entry name" value="Sporulation related repeat"/>
    <property type="match status" value="1"/>
</dbReference>
<comment type="caution">
    <text evidence="2">The sequence shown here is derived from an EMBL/GenBank/DDBJ whole genome shotgun (WGS) entry which is preliminary data.</text>
</comment>
<dbReference type="HOGENOM" id="CLU_2755374_0_0_5"/>
<reference evidence="2 3" key="1">
    <citation type="submission" date="2013-02" db="EMBL/GenBank/DDBJ databases">
        <authorList>
            <person name="Fiebig A."/>
            <person name="Goeker M."/>
            <person name="Klenk H.-P.P."/>
        </authorList>
    </citation>
    <scope>NUCLEOTIDE SEQUENCE [LARGE SCALE GENOMIC DNA]</scope>
    <source>
        <strain evidence="2 3">DSM 19309</strain>
    </source>
</reference>
<dbReference type="Pfam" id="PF05036">
    <property type="entry name" value="SPOR"/>
    <property type="match status" value="1"/>
</dbReference>
<accession>A0A017HTT4</accession>
<evidence type="ECO:0000313" key="3">
    <source>
        <dbReference type="Proteomes" id="UP000019666"/>
    </source>
</evidence>
<proteinExistence type="predicted"/>
<gene>
    <name evidence="2" type="ORF">Rumeso_00477</name>
</gene>
<dbReference type="InterPro" id="IPR036680">
    <property type="entry name" value="SPOR-like_sf"/>
</dbReference>
<dbReference type="EMBL" id="AOSK01000021">
    <property type="protein sequence ID" value="EYD77750.1"/>
    <property type="molecule type" value="Genomic_DNA"/>
</dbReference>
<evidence type="ECO:0000259" key="1">
    <source>
        <dbReference type="PROSITE" id="PS51724"/>
    </source>
</evidence>
<sequence length="70" mass="7261">MQLATLTSEAAANQAAQGLAAKGLPARLVAVPGQQAWRLLLGPATTEAQQGELRDRAVAEGFADAYLVRS</sequence>
<dbReference type="PROSITE" id="PS51724">
    <property type="entry name" value="SPOR"/>
    <property type="match status" value="1"/>
</dbReference>
<feature type="domain" description="SPOR" evidence="1">
    <location>
        <begin position="1"/>
        <end position="70"/>
    </location>
</feature>
<organism evidence="2 3">
    <name type="scientific">Rubellimicrobium mesophilum DSM 19309</name>
    <dbReference type="NCBI Taxonomy" id="442562"/>
    <lineage>
        <taxon>Bacteria</taxon>
        <taxon>Pseudomonadati</taxon>
        <taxon>Pseudomonadota</taxon>
        <taxon>Alphaproteobacteria</taxon>
        <taxon>Rhodobacterales</taxon>
        <taxon>Roseobacteraceae</taxon>
        <taxon>Rubellimicrobium</taxon>
    </lineage>
</organism>
<dbReference type="Proteomes" id="UP000019666">
    <property type="component" value="Unassembled WGS sequence"/>
</dbReference>
<dbReference type="AlphaFoldDB" id="A0A017HTT4"/>
<dbReference type="STRING" id="442562.Rumeso_00477"/>
<protein>
    <recommendedName>
        <fullName evidence="1">SPOR domain-containing protein</fullName>
    </recommendedName>
</protein>
<name>A0A017HTT4_9RHOB</name>
<keyword evidence="3" id="KW-1185">Reference proteome</keyword>